<proteinExistence type="predicted"/>
<protein>
    <submittedName>
        <fullName evidence="2">Uncharacterized protein</fullName>
    </submittedName>
</protein>
<keyword evidence="3" id="KW-1185">Reference proteome</keyword>
<dbReference type="Proteomes" id="UP001159428">
    <property type="component" value="Unassembled WGS sequence"/>
</dbReference>
<name>A0AAU9X6U3_9CNID</name>
<dbReference type="EMBL" id="CALNXJ010000032">
    <property type="protein sequence ID" value="CAH3138457.1"/>
    <property type="molecule type" value="Genomic_DNA"/>
</dbReference>
<feature type="non-terminal residue" evidence="2">
    <location>
        <position position="120"/>
    </location>
</feature>
<dbReference type="AlphaFoldDB" id="A0AAU9X6U3"/>
<reference evidence="2 3" key="1">
    <citation type="submission" date="2022-05" db="EMBL/GenBank/DDBJ databases">
        <authorList>
            <consortium name="Genoscope - CEA"/>
            <person name="William W."/>
        </authorList>
    </citation>
    <scope>NUCLEOTIDE SEQUENCE [LARGE SCALE GENOMIC DNA]</scope>
</reference>
<gene>
    <name evidence="2" type="ORF">PMEA_00018454</name>
</gene>
<evidence type="ECO:0000256" key="1">
    <source>
        <dbReference type="SAM" id="Coils"/>
    </source>
</evidence>
<accession>A0AAU9X6U3</accession>
<feature type="coiled-coil region" evidence="1">
    <location>
        <begin position="10"/>
        <end position="65"/>
    </location>
</feature>
<evidence type="ECO:0000313" key="2">
    <source>
        <dbReference type="EMBL" id="CAH3138457.1"/>
    </source>
</evidence>
<organism evidence="2 3">
    <name type="scientific">Pocillopora meandrina</name>
    <dbReference type="NCBI Taxonomy" id="46732"/>
    <lineage>
        <taxon>Eukaryota</taxon>
        <taxon>Metazoa</taxon>
        <taxon>Cnidaria</taxon>
        <taxon>Anthozoa</taxon>
        <taxon>Hexacorallia</taxon>
        <taxon>Scleractinia</taxon>
        <taxon>Astrocoeniina</taxon>
        <taxon>Pocilloporidae</taxon>
        <taxon>Pocillopora</taxon>
    </lineage>
</organism>
<sequence>MASVISESFVARASYLSDEKERQINKLQRQFYELKKQCHKYFDNLDDIEDMRKQAKKNMTRFQLEAKAEKEIGKRDARIHARLFFALTNMNEKMKKAEGEDLKLPKAKIPEAARGALLST</sequence>
<comment type="caution">
    <text evidence="2">The sequence shown here is derived from an EMBL/GenBank/DDBJ whole genome shotgun (WGS) entry which is preliminary data.</text>
</comment>
<evidence type="ECO:0000313" key="3">
    <source>
        <dbReference type="Proteomes" id="UP001159428"/>
    </source>
</evidence>
<keyword evidence="1" id="KW-0175">Coiled coil</keyword>